<proteinExistence type="predicted"/>
<name>A0ACC3AVU1_9EURO</name>
<dbReference type="EMBL" id="JAOPJF010000055">
    <property type="protein sequence ID" value="KAK1142021.1"/>
    <property type="molecule type" value="Genomic_DNA"/>
</dbReference>
<gene>
    <name evidence="1" type="ORF">N8T08_008227</name>
</gene>
<organism evidence="1 2">
    <name type="scientific">Aspergillus melleus</name>
    <dbReference type="NCBI Taxonomy" id="138277"/>
    <lineage>
        <taxon>Eukaryota</taxon>
        <taxon>Fungi</taxon>
        <taxon>Dikarya</taxon>
        <taxon>Ascomycota</taxon>
        <taxon>Pezizomycotina</taxon>
        <taxon>Eurotiomycetes</taxon>
        <taxon>Eurotiomycetidae</taxon>
        <taxon>Eurotiales</taxon>
        <taxon>Aspergillaceae</taxon>
        <taxon>Aspergillus</taxon>
        <taxon>Aspergillus subgen. Circumdati</taxon>
    </lineage>
</organism>
<keyword evidence="2" id="KW-1185">Reference proteome</keyword>
<evidence type="ECO:0000313" key="1">
    <source>
        <dbReference type="EMBL" id="KAK1142021.1"/>
    </source>
</evidence>
<reference evidence="1 2" key="1">
    <citation type="journal article" date="2023" name="ACS Omega">
        <title>Identification of the Neoaspergillic Acid Biosynthesis Gene Cluster by Establishing an In Vitro CRISPR-Ribonucleoprotein Genetic System in Aspergillus melleus.</title>
        <authorList>
            <person name="Yuan B."/>
            <person name="Grau M.F."/>
            <person name="Murata R.M."/>
            <person name="Torok T."/>
            <person name="Venkateswaran K."/>
            <person name="Stajich J.E."/>
            <person name="Wang C.C.C."/>
        </authorList>
    </citation>
    <scope>NUCLEOTIDE SEQUENCE [LARGE SCALE GENOMIC DNA]</scope>
    <source>
        <strain evidence="1 2">IMV 1140</strain>
    </source>
</reference>
<comment type="caution">
    <text evidence="1">The sequence shown here is derived from an EMBL/GenBank/DDBJ whole genome shotgun (WGS) entry which is preliminary data.</text>
</comment>
<accession>A0ACC3AVU1</accession>
<sequence>MSRSSETSFSGPAVMRQSPRPNSRLPPLAHRSSSPLSCHMVLLSRDKLQRETSARSPDLRRCLAHDRVLRRSVEIAQNDMKKAIAALQVDDSDSEEEFDPGAETAPATIIRDQIANVVKSMVRRRSPERSSSSSEKIRSKPELARVSSNNSSKSSSSTITINKVPSFSSVSRRRYIVEQNEIGMELVFGFTDYDSTL</sequence>
<protein>
    <submittedName>
        <fullName evidence="1">Uncharacterized protein</fullName>
    </submittedName>
</protein>
<dbReference type="Proteomes" id="UP001177260">
    <property type="component" value="Unassembled WGS sequence"/>
</dbReference>
<evidence type="ECO:0000313" key="2">
    <source>
        <dbReference type="Proteomes" id="UP001177260"/>
    </source>
</evidence>